<dbReference type="EMBL" id="JAAWWB010000021">
    <property type="protein sequence ID" value="KAG6755791.1"/>
    <property type="molecule type" value="Genomic_DNA"/>
</dbReference>
<dbReference type="AlphaFoldDB" id="A0A8X7YS94"/>
<dbReference type="PANTHER" id="PTHR47481">
    <property type="match status" value="1"/>
</dbReference>
<evidence type="ECO:0000256" key="1">
    <source>
        <dbReference type="SAM" id="MobiDB-lite"/>
    </source>
</evidence>
<dbReference type="OrthoDB" id="7691805at2759"/>
<evidence type="ECO:0000313" key="3">
    <source>
        <dbReference type="Proteomes" id="UP000886885"/>
    </source>
</evidence>
<dbReference type="Proteomes" id="UP000886885">
    <property type="component" value="Chromosome 11A"/>
</dbReference>
<accession>A0A8X7YS94</accession>
<keyword evidence="3" id="KW-1185">Reference proteome</keyword>
<feature type="region of interest" description="Disordered" evidence="1">
    <location>
        <begin position="265"/>
        <end position="295"/>
    </location>
</feature>
<name>A0A8X7YS94_POPTO</name>
<reference evidence="2" key="1">
    <citation type="journal article" date="2020" name="bioRxiv">
        <title>Hybrid origin of Populus tomentosa Carr. identified through genome sequencing and phylogenomic analysis.</title>
        <authorList>
            <person name="An X."/>
            <person name="Gao K."/>
            <person name="Chen Z."/>
            <person name="Li J."/>
            <person name="Yang X."/>
            <person name="Yang X."/>
            <person name="Zhou J."/>
            <person name="Guo T."/>
            <person name="Zhao T."/>
            <person name="Huang S."/>
            <person name="Miao D."/>
            <person name="Khan W.U."/>
            <person name="Rao P."/>
            <person name="Ye M."/>
            <person name="Lei B."/>
            <person name="Liao W."/>
            <person name="Wang J."/>
            <person name="Ji L."/>
            <person name="Li Y."/>
            <person name="Guo B."/>
            <person name="Mustafa N.S."/>
            <person name="Li S."/>
            <person name="Yun Q."/>
            <person name="Keller S.R."/>
            <person name="Mao J."/>
            <person name="Zhang R."/>
            <person name="Strauss S.H."/>
        </authorList>
    </citation>
    <scope>NUCLEOTIDE SEQUENCE</scope>
    <source>
        <strain evidence="2">GM15</strain>
        <tissue evidence="2">Leaf</tissue>
    </source>
</reference>
<sequence length="581" mass="65144">MKFSISILISEQLKEKLLSLFNSAMTSVSSHSSSTSCPLGSGQTTIMALTSSYQQLNHALLVKLDRTNYVLWKSQIKNIVFANGFEDFINGTFVCPEKELSAGVINPAFITWRRQDRTILSWIYSSLTPDIMAQIIGHTTSQSAWNALEKTFSSSSRAMIMQLRLELQSIKKRSLSMIDYIMKVKGATDNLATIRELVSEQDHVMNLLGGLNFDYNAVVIAINIRGDKISVEAIHNILLAFENRLEKQSSVDQISVMAANYASSSNNRGGGRRYNDSRGHNYTSFTPNASNYNYRGRGHGGRYTQSGRHNSISSEKATITTHNKMDIWHHRLGHAATDVLAKSHKLPTHLSSSRASKPLELIHMDIWGSTSEKSIFGAKYFIVFLDDFSRYTYTPTLIYTYSIPITIDSISLSDIATLPISPPPESISTYLIPDSSLAPQMFCTKPVKTPRDVGHNLSKFDVNQLEVSKAANCCSALSESEYKAIADSENISTLEEAQRKELEVKKQKDASALYLIQQSLDNKNFSRIVGASKANDAWGILQKKFHGDSQVRTIRLQTLRRELENIKMKDYETVKRISWTN</sequence>
<comment type="caution">
    <text evidence="2">The sequence shown here is derived from an EMBL/GenBank/DDBJ whole genome shotgun (WGS) entry which is preliminary data.</text>
</comment>
<dbReference type="PANTHER" id="PTHR47481:SF22">
    <property type="entry name" value="RETROTRANSPOSON GAG DOMAIN-CONTAINING PROTEIN"/>
    <property type="match status" value="1"/>
</dbReference>
<evidence type="ECO:0008006" key="4">
    <source>
        <dbReference type="Google" id="ProtNLM"/>
    </source>
</evidence>
<feature type="compositionally biased region" description="Polar residues" evidence="1">
    <location>
        <begin position="280"/>
        <end position="290"/>
    </location>
</feature>
<gene>
    <name evidence="2" type="ORF">POTOM_039196</name>
</gene>
<protein>
    <recommendedName>
        <fullName evidence="4">GAG-pre-integrase domain-containing protein</fullName>
    </recommendedName>
</protein>
<proteinExistence type="predicted"/>
<evidence type="ECO:0000313" key="2">
    <source>
        <dbReference type="EMBL" id="KAG6755791.1"/>
    </source>
</evidence>
<dbReference type="Pfam" id="PF14223">
    <property type="entry name" value="Retrotran_gag_2"/>
    <property type="match status" value="2"/>
</dbReference>
<organism evidence="2 3">
    <name type="scientific">Populus tomentosa</name>
    <name type="common">Chinese white poplar</name>
    <dbReference type="NCBI Taxonomy" id="118781"/>
    <lineage>
        <taxon>Eukaryota</taxon>
        <taxon>Viridiplantae</taxon>
        <taxon>Streptophyta</taxon>
        <taxon>Embryophyta</taxon>
        <taxon>Tracheophyta</taxon>
        <taxon>Spermatophyta</taxon>
        <taxon>Magnoliopsida</taxon>
        <taxon>eudicotyledons</taxon>
        <taxon>Gunneridae</taxon>
        <taxon>Pentapetalae</taxon>
        <taxon>rosids</taxon>
        <taxon>fabids</taxon>
        <taxon>Malpighiales</taxon>
        <taxon>Salicaceae</taxon>
        <taxon>Saliceae</taxon>
        <taxon>Populus</taxon>
    </lineage>
</organism>